<evidence type="ECO:0000313" key="2">
    <source>
        <dbReference type="Proteomes" id="UP000485085"/>
    </source>
</evidence>
<proteinExistence type="predicted"/>
<dbReference type="SUPFAM" id="SSF52540">
    <property type="entry name" value="P-loop containing nucleoside triphosphate hydrolases"/>
    <property type="match status" value="1"/>
</dbReference>
<dbReference type="EMBL" id="WNPO01000092">
    <property type="protein sequence ID" value="MUA43697.1"/>
    <property type="molecule type" value="Genomic_DNA"/>
</dbReference>
<dbReference type="InterPro" id="IPR027417">
    <property type="entry name" value="P-loop_NTPase"/>
</dbReference>
<evidence type="ECO:0000313" key="1">
    <source>
        <dbReference type="EMBL" id="MUA43697.1"/>
    </source>
</evidence>
<gene>
    <name evidence="1" type="ORF">GNF00_28225</name>
</gene>
<reference evidence="1 2" key="1">
    <citation type="submission" date="2019-11" db="EMBL/GenBank/DDBJ databases">
        <title>Emergence of a novel subclone of carbapenem-resistant Klebsiella pneumoniae ST11 with enhanced virulence and transmissibility: a molecular epidemiological, clinical, genomic study.</title>
        <authorList>
            <person name="Zhou K."/>
        </authorList>
    </citation>
    <scope>NUCLEOTIDE SEQUENCE [LARGE SCALE GENOMIC DNA]</scope>
    <source>
        <strain evidence="1 2">KP_38044</strain>
    </source>
</reference>
<accession>A0A9Q4RU89</accession>
<dbReference type="AlphaFoldDB" id="A0A9Q4RU89"/>
<name>A0A9Q4RU89_KLEPN</name>
<comment type="caution">
    <text evidence="1">The sequence shown here is derived from an EMBL/GenBank/DDBJ whole genome shotgun (WGS) entry which is preliminary data.</text>
</comment>
<evidence type="ECO:0008006" key="3">
    <source>
        <dbReference type="Google" id="ProtNLM"/>
    </source>
</evidence>
<sequence length="504" mass="57997">MTDTKSDWGFSVRNFDDHETQQFLRGILIQDSCVPFLGAGFTRGEKARHKAVPGGGEWMEIMRQQIKKSPVTEKPSDEELKNFNFQELSDIYFRDKIVSLETIKSDVNNCFTHVKIDNESKLNFLSVNWPYIYTLNIDDGIERAIDGVKVLPYREFSRYEQRRYVYKLHGDAEDVMTAANHDDLRVIFGRGDYINSLNTNKYLISGLINDFCEKNIIFIGCSLTDELDIAYALANPEFTNKDINTARIFITQEPLNSYADKKKLKSYGITDVIITDYSNFYDFVASVAHTEEHQLPAIESFQYVNNNESFNGKNFASYLLQSGWNQERNPGAVSVPRVVEQRVLARINEPLIVIWGRRFSGKSTILFRIAEKIRTRKRYLIHSKKSMSIRAFNDIFKIKDSLIAIDSGSIHFNQLKSISQKTDILRENNTTIVLTVSRADLNAFGSDFEEEAIQLQSRLFGNEIQDINKLLDTQGLQRWDGRDSILDNIFSLAKSPIVRQIRLC</sequence>
<dbReference type="Proteomes" id="UP000485085">
    <property type="component" value="Unassembled WGS sequence"/>
</dbReference>
<dbReference type="Pfam" id="PF13289">
    <property type="entry name" value="SIR2_2"/>
    <property type="match status" value="1"/>
</dbReference>
<protein>
    <recommendedName>
        <fullName evidence="3">SIR2-like domain-containing protein</fullName>
    </recommendedName>
</protein>
<organism evidence="1 2">
    <name type="scientific">Klebsiella pneumoniae</name>
    <dbReference type="NCBI Taxonomy" id="573"/>
    <lineage>
        <taxon>Bacteria</taxon>
        <taxon>Pseudomonadati</taxon>
        <taxon>Pseudomonadota</taxon>
        <taxon>Gammaproteobacteria</taxon>
        <taxon>Enterobacterales</taxon>
        <taxon>Enterobacteriaceae</taxon>
        <taxon>Klebsiella/Raoultella group</taxon>
        <taxon>Klebsiella</taxon>
        <taxon>Klebsiella pneumoniae complex</taxon>
    </lineage>
</organism>
<dbReference type="RefSeq" id="WP_094818926.1">
    <property type="nucleotide sequence ID" value="NZ_CP097670.1"/>
</dbReference>